<dbReference type="RefSeq" id="WP_255221339.1">
    <property type="nucleotide sequence ID" value="NZ_BAWF01000004.1"/>
</dbReference>
<dbReference type="AlphaFoldDB" id="X0QW15"/>
<evidence type="ECO:0000313" key="3">
    <source>
        <dbReference type="Proteomes" id="UP000019491"/>
    </source>
</evidence>
<feature type="domain" description="HNH nuclease" evidence="1">
    <location>
        <begin position="207"/>
        <end position="256"/>
    </location>
</feature>
<dbReference type="InterPro" id="IPR003615">
    <property type="entry name" value="HNH_nuc"/>
</dbReference>
<evidence type="ECO:0000259" key="1">
    <source>
        <dbReference type="Pfam" id="PF13391"/>
    </source>
</evidence>
<dbReference type="Pfam" id="PF13391">
    <property type="entry name" value="HNH_2"/>
    <property type="match status" value="1"/>
</dbReference>
<gene>
    <name evidence="2" type="ORF">RW1_004_01610</name>
</gene>
<dbReference type="EMBL" id="BAWF01000004">
    <property type="protein sequence ID" value="GAF42810.1"/>
    <property type="molecule type" value="Genomic_DNA"/>
</dbReference>
<protein>
    <recommendedName>
        <fullName evidence="1">HNH nuclease domain-containing protein</fullName>
    </recommendedName>
</protein>
<evidence type="ECO:0000313" key="2">
    <source>
        <dbReference type="EMBL" id="GAF42810.1"/>
    </source>
</evidence>
<organism evidence="2 3">
    <name type="scientific">Rhodococcus wratislaviensis NBRC 100605</name>
    <dbReference type="NCBI Taxonomy" id="1219028"/>
    <lineage>
        <taxon>Bacteria</taxon>
        <taxon>Bacillati</taxon>
        <taxon>Actinomycetota</taxon>
        <taxon>Actinomycetes</taxon>
        <taxon>Mycobacteriales</taxon>
        <taxon>Nocardiaceae</taxon>
        <taxon>Rhodococcus</taxon>
    </lineage>
</organism>
<keyword evidence="3" id="KW-1185">Reference proteome</keyword>
<accession>X0QW15</accession>
<dbReference type="Proteomes" id="UP000019491">
    <property type="component" value="Unassembled WGS sequence"/>
</dbReference>
<proteinExistence type="predicted"/>
<reference evidence="2 3" key="1">
    <citation type="submission" date="2014-02" db="EMBL/GenBank/DDBJ databases">
        <title>Whole genome shotgun sequence of Rhodococcus wratislaviensis NBRC 100605.</title>
        <authorList>
            <person name="Hosoyama A."/>
            <person name="Tsuchikane K."/>
            <person name="Yoshida I."/>
            <person name="Ohji S."/>
            <person name="Ichikawa N."/>
            <person name="Yamazoe A."/>
            <person name="Fujita N."/>
        </authorList>
    </citation>
    <scope>NUCLEOTIDE SEQUENCE [LARGE SCALE GENOMIC DNA]</scope>
    <source>
        <strain evidence="2 3">NBRC 100605</strain>
    </source>
</reference>
<sequence length="316" mass="35921">MEEQLIADISQGADVAPDFDTRLRSEAMRFLAVRTNDGLDSISRQELLDFSIDGEMFRLMDPTRGIRKPRQLASALSISTTYRRAGEERPYEDTVGVDGLLRYKWSGKDPENMDNRGLRAAMKLKVPLIWFYGVGPSRFQPIYPVFIVAEEAEQHQFVVATEVARDLHRTESPVEEHLRRYIVAETKRRLHQPVFRSTVMRAYDTRCAVCALGHSQLLDAAHIVPDSDDEGIASVRNGLAMCKIHHAAFDAHILGIRPDLVVEIRQDLLIEIDGPMLEYGLKERHGQKLMVVPPVRAERPDRELLEASYEKFRSAG</sequence>
<name>X0QW15_RHOWR</name>
<comment type="caution">
    <text evidence="2">The sequence shown here is derived from an EMBL/GenBank/DDBJ whole genome shotgun (WGS) entry which is preliminary data.</text>
</comment>